<comment type="caution">
    <text evidence="2">The sequence shown here is derived from an EMBL/GenBank/DDBJ whole genome shotgun (WGS) entry which is preliminary data.</text>
</comment>
<reference evidence="2" key="1">
    <citation type="journal article" date="2021" name="Front. Plant Sci.">
        <title>Chromosome-Scale Genome Assembly for Chinese Sour Jujube and Insights Into Its Genome Evolution and Domestication Signature.</title>
        <authorList>
            <person name="Shen L.-Y."/>
            <person name="Luo H."/>
            <person name="Wang X.-L."/>
            <person name="Wang X.-M."/>
            <person name="Qiu X.-J."/>
            <person name="Liu H."/>
            <person name="Zhou S.-S."/>
            <person name="Jia K.-H."/>
            <person name="Nie S."/>
            <person name="Bao Y.-T."/>
            <person name="Zhang R.-G."/>
            <person name="Yun Q.-Z."/>
            <person name="Chai Y.-H."/>
            <person name="Lu J.-Y."/>
            <person name="Li Y."/>
            <person name="Zhao S.-W."/>
            <person name="Mao J.-F."/>
            <person name="Jia S.-G."/>
            <person name="Mao Y.-M."/>
        </authorList>
    </citation>
    <scope>NUCLEOTIDE SEQUENCE</scope>
    <source>
        <strain evidence="2">AT0</strain>
        <tissue evidence="2">Leaf</tissue>
    </source>
</reference>
<evidence type="ECO:0000313" key="2">
    <source>
        <dbReference type="EMBL" id="KAH7527991.1"/>
    </source>
</evidence>
<sequence>MAVTDHSPIEDKKKRQRNRSSVVSQTTLQSLEHDILCFIFFFLELFDLVRCSVEESLKLCLEEVATERHRIDINSELKDAAGLAELYCLNNLGRKLLTEMLSPNLKGDAAKSEAAILKENLDIKYCCKLVNLSKEIANLSSLLQKLYIGDCPKLTSLPKNALSYHKQLRKIDTVSELSLLASASLSRWEIDSCLVLQPKFAHFTFYSHLVPLHGAAMNHTAVGDKKKRQNSRSSVLSQTTVHSLPGARHPLRHLLLPRPLRPRPMLCRLQILGVLVPNEDGLTAWLCRREGNRTSFQQIKVFWLIGLVGASNRSCNSEEPLKLYLEEVAMEHHRLALQEGVIHIDQWRGHSAGNAIPDRSKVAASVLWFSTVHNTAQALPVSPSNTTSSAPSFSFINLILLFCWVISYFPTYTICMSCGVTPNLLNTYFPSCNKSSGLENTRRRFVFKSRELFYLPLILIRVKLFPALFWNAKDQVLKAQMVTLDDPKEEGFQKIPASIAIPEVLEHFSLSFLAVWMKKVGPSECGHSTSNSDHAVKY</sequence>
<protein>
    <submittedName>
        <fullName evidence="2">Uncharacterized protein</fullName>
    </submittedName>
</protein>
<gene>
    <name evidence="2" type="ORF">FEM48_Zijuj05G0024600</name>
</gene>
<dbReference type="AlphaFoldDB" id="A0A978VCA2"/>
<proteinExistence type="predicted"/>
<feature type="region of interest" description="Disordered" evidence="1">
    <location>
        <begin position="221"/>
        <end position="242"/>
    </location>
</feature>
<name>A0A978VCA2_ZIZJJ</name>
<feature type="compositionally biased region" description="Polar residues" evidence="1">
    <location>
        <begin position="231"/>
        <end position="242"/>
    </location>
</feature>
<dbReference type="EMBL" id="JAEACU010000005">
    <property type="protein sequence ID" value="KAH7527991.1"/>
    <property type="molecule type" value="Genomic_DNA"/>
</dbReference>
<evidence type="ECO:0000256" key="1">
    <source>
        <dbReference type="SAM" id="MobiDB-lite"/>
    </source>
</evidence>
<organism evidence="2 3">
    <name type="scientific">Ziziphus jujuba var. spinosa</name>
    <dbReference type="NCBI Taxonomy" id="714518"/>
    <lineage>
        <taxon>Eukaryota</taxon>
        <taxon>Viridiplantae</taxon>
        <taxon>Streptophyta</taxon>
        <taxon>Embryophyta</taxon>
        <taxon>Tracheophyta</taxon>
        <taxon>Spermatophyta</taxon>
        <taxon>Magnoliopsida</taxon>
        <taxon>eudicotyledons</taxon>
        <taxon>Gunneridae</taxon>
        <taxon>Pentapetalae</taxon>
        <taxon>rosids</taxon>
        <taxon>fabids</taxon>
        <taxon>Rosales</taxon>
        <taxon>Rhamnaceae</taxon>
        <taxon>Paliureae</taxon>
        <taxon>Ziziphus</taxon>
    </lineage>
</organism>
<evidence type="ECO:0000313" key="3">
    <source>
        <dbReference type="Proteomes" id="UP000813462"/>
    </source>
</evidence>
<dbReference type="Proteomes" id="UP000813462">
    <property type="component" value="Unassembled WGS sequence"/>
</dbReference>
<accession>A0A978VCA2</accession>